<dbReference type="Proteomes" id="UP001156216">
    <property type="component" value="Chromosome"/>
</dbReference>
<dbReference type="Proteomes" id="UP000095576">
    <property type="component" value="Unassembled WGS sequence"/>
</dbReference>
<dbReference type="EMBL" id="JAGZEE010000019">
    <property type="protein sequence ID" value="MBS5411755.1"/>
    <property type="molecule type" value="Genomic_DNA"/>
</dbReference>
<dbReference type="AlphaFoldDB" id="A0A0N7I9N6"/>
<evidence type="ECO:0000313" key="8">
    <source>
        <dbReference type="Proteomes" id="UP000095541"/>
    </source>
</evidence>
<dbReference type="PATRIC" id="fig|818.23.peg.1040"/>
<dbReference type="KEGG" id="btho:Btheta7330_01020"/>
<evidence type="ECO:0000313" key="6">
    <source>
        <dbReference type="EMBL" id="UYU71269.1"/>
    </source>
</evidence>
<reference evidence="8 9" key="1">
    <citation type="submission" date="2015-09" db="EMBL/GenBank/DDBJ databases">
        <authorList>
            <consortium name="Pathogen Informatics"/>
        </authorList>
    </citation>
    <scope>NUCLEOTIDE SEQUENCE [LARGE SCALE GENOMIC DNA]</scope>
    <source>
        <strain evidence="2 9">2789STDY5834899</strain>
        <strain evidence="3 8">2789STDY5834945</strain>
    </source>
</reference>
<dbReference type="GeneID" id="60928011"/>
<dbReference type="EMBL" id="CP083685">
    <property type="protein sequence ID" value="UYU90711.1"/>
    <property type="molecule type" value="Genomic_DNA"/>
</dbReference>
<reference evidence="6" key="3">
    <citation type="submission" date="2021-06" db="EMBL/GenBank/DDBJ databases">
        <title>Interrogation of the integrated mobile genetic elements in gut-associated Bacteroides with a consensus prediction approach.</title>
        <authorList>
            <person name="Campbell D.E."/>
            <person name="Leigh J.R."/>
            <person name="Kim T."/>
            <person name="England W."/>
            <person name="Whitaker R.J."/>
            <person name="Degnan P.H."/>
        </authorList>
    </citation>
    <scope>NUCLEOTIDE SEQUENCE</scope>
    <source>
        <strain evidence="7">VPI-3443</strain>
        <strain evidence="6">VPI-BTDOT2</strain>
    </source>
</reference>
<accession>A0A0N7I9N6</accession>
<dbReference type="Proteomes" id="UP000095541">
    <property type="component" value="Unassembled WGS sequence"/>
</dbReference>
<organism evidence="5 10">
    <name type="scientific">Bacteroides thetaiotaomicron</name>
    <dbReference type="NCBI Taxonomy" id="818"/>
    <lineage>
        <taxon>Bacteria</taxon>
        <taxon>Pseudomonadati</taxon>
        <taxon>Bacteroidota</taxon>
        <taxon>Bacteroidia</taxon>
        <taxon>Bacteroidales</taxon>
        <taxon>Bacteroidaceae</taxon>
        <taxon>Bacteroides</taxon>
    </lineage>
</organism>
<evidence type="ECO:0000313" key="10">
    <source>
        <dbReference type="Proteomes" id="UP001217776"/>
    </source>
</evidence>
<evidence type="ECO:0000313" key="2">
    <source>
        <dbReference type="EMBL" id="CUP00484.1"/>
    </source>
</evidence>
<dbReference type="EMBL" id="CP083681">
    <property type="protein sequence ID" value="UYU71269.1"/>
    <property type="molecule type" value="Genomic_DNA"/>
</dbReference>
<evidence type="ECO:0000313" key="3">
    <source>
        <dbReference type="EMBL" id="CUQ26378.1"/>
    </source>
</evidence>
<reference evidence="5" key="4">
    <citation type="submission" date="2022-10" db="EMBL/GenBank/DDBJ databases">
        <title>Human gut microbiome strain richness.</title>
        <authorList>
            <person name="Chen-Liaw A."/>
        </authorList>
    </citation>
    <scope>NUCLEOTIDE SEQUENCE</scope>
    <source>
        <strain evidence="5">1001283st1_A3_1001283B150304_161114</strain>
    </source>
</reference>
<evidence type="ECO:0000313" key="7">
    <source>
        <dbReference type="EMBL" id="UYU90711.1"/>
    </source>
</evidence>
<accession>C6IMU9</accession>
<protein>
    <submittedName>
        <fullName evidence="5">Uncharacterized protein</fullName>
    </submittedName>
</protein>
<evidence type="ECO:0000313" key="4">
    <source>
        <dbReference type="EMBL" id="MBS5411755.1"/>
    </source>
</evidence>
<feature type="region of interest" description="Disordered" evidence="1">
    <location>
        <begin position="1"/>
        <end position="23"/>
    </location>
</feature>
<dbReference type="Proteomes" id="UP000782901">
    <property type="component" value="Unassembled WGS sequence"/>
</dbReference>
<reference evidence="4" key="2">
    <citation type="submission" date="2021-02" db="EMBL/GenBank/DDBJ databases">
        <title>Infant gut strain persistence is associated with maternal origin, phylogeny, and functional potential including surface adhesion and iron acquisition.</title>
        <authorList>
            <person name="Lou Y.C."/>
        </authorList>
    </citation>
    <scope>NUCLEOTIDE SEQUENCE</scope>
    <source>
        <strain evidence="4">L3_082_243G1_dasL3_082_243G1_maxbin2.maxbin.015s ta_sub</strain>
    </source>
</reference>
<dbReference type="RefSeq" id="WP_008766440.1">
    <property type="nucleotide sequence ID" value="NZ_AP022660.1"/>
</dbReference>
<dbReference type="EMBL" id="JAQNVG010000036">
    <property type="protein sequence ID" value="MDC2237790.1"/>
    <property type="molecule type" value="Genomic_DNA"/>
</dbReference>
<evidence type="ECO:0000256" key="1">
    <source>
        <dbReference type="SAM" id="MobiDB-lite"/>
    </source>
</evidence>
<feature type="compositionally biased region" description="Basic and acidic residues" evidence="1">
    <location>
        <begin position="9"/>
        <end position="18"/>
    </location>
</feature>
<dbReference type="EMBL" id="CZAP01000002">
    <property type="protein sequence ID" value="CUP00484.1"/>
    <property type="molecule type" value="Genomic_DNA"/>
</dbReference>
<name>A0A0N7I9N6_BACT4</name>
<dbReference type="Proteomes" id="UP001162960">
    <property type="component" value="Chromosome"/>
</dbReference>
<evidence type="ECO:0000313" key="9">
    <source>
        <dbReference type="Proteomes" id="UP000095576"/>
    </source>
</evidence>
<sequence>MRKVKDRSKRAEPPHVSEEATPFNSPCLCRFYLAGYAVSTMQAAPFIPGGFGKGISF</sequence>
<evidence type="ECO:0000313" key="5">
    <source>
        <dbReference type="EMBL" id="MDC2237790.1"/>
    </source>
</evidence>
<dbReference type="Proteomes" id="UP001217776">
    <property type="component" value="Unassembled WGS sequence"/>
</dbReference>
<proteinExistence type="predicted"/>
<dbReference type="EMBL" id="CZBI01000004">
    <property type="protein sequence ID" value="CUQ26378.1"/>
    <property type="molecule type" value="Genomic_DNA"/>
</dbReference>
<gene>
    <name evidence="2" type="ORF">ERS852511_00817</name>
    <name evidence="3" type="ORF">ERS852557_03242</name>
    <name evidence="4" type="ORF">KHY35_13770</name>
    <name evidence="6" type="ORF">KQP59_23915</name>
    <name evidence="7" type="ORF">KQP74_22795</name>
    <name evidence="5" type="ORF">PO127_18790</name>
</gene>